<feature type="transmembrane region" description="Helical" evidence="7">
    <location>
        <begin position="164"/>
        <end position="195"/>
    </location>
</feature>
<organism evidence="8 9">
    <name type="scientific">Candidatus Cryptobacteroides merdipullorum</name>
    <dbReference type="NCBI Taxonomy" id="2840771"/>
    <lineage>
        <taxon>Bacteria</taxon>
        <taxon>Pseudomonadati</taxon>
        <taxon>Bacteroidota</taxon>
        <taxon>Bacteroidia</taxon>
        <taxon>Bacteroidales</taxon>
        <taxon>Candidatus Cryptobacteroides</taxon>
    </lineage>
</organism>
<evidence type="ECO:0000313" key="8">
    <source>
        <dbReference type="EMBL" id="HIT47489.1"/>
    </source>
</evidence>
<evidence type="ECO:0000256" key="1">
    <source>
        <dbReference type="ARBA" id="ARBA00004651"/>
    </source>
</evidence>
<protein>
    <submittedName>
        <fullName evidence="8">Chromate transporter</fullName>
    </submittedName>
</protein>
<dbReference type="EMBL" id="DVLC01000120">
    <property type="protein sequence ID" value="HIT47489.1"/>
    <property type="molecule type" value="Genomic_DNA"/>
</dbReference>
<gene>
    <name evidence="8" type="ORF">IAC35_06495</name>
</gene>
<dbReference type="InterPro" id="IPR003370">
    <property type="entry name" value="Chromate_transpt"/>
</dbReference>
<evidence type="ECO:0000256" key="6">
    <source>
        <dbReference type="ARBA" id="ARBA00023136"/>
    </source>
</evidence>
<feature type="transmembrane region" description="Helical" evidence="7">
    <location>
        <begin position="78"/>
        <end position="104"/>
    </location>
</feature>
<evidence type="ECO:0000256" key="5">
    <source>
        <dbReference type="ARBA" id="ARBA00022989"/>
    </source>
</evidence>
<dbReference type="Pfam" id="PF02417">
    <property type="entry name" value="Chromate_transp"/>
    <property type="match status" value="1"/>
</dbReference>
<dbReference type="GO" id="GO:0015109">
    <property type="term" value="F:chromate transmembrane transporter activity"/>
    <property type="evidence" value="ECO:0007669"/>
    <property type="project" value="InterPro"/>
</dbReference>
<keyword evidence="5 7" id="KW-1133">Transmembrane helix</keyword>
<evidence type="ECO:0000256" key="7">
    <source>
        <dbReference type="SAM" id="Phobius"/>
    </source>
</evidence>
<dbReference type="PANTHER" id="PTHR43663:SF1">
    <property type="entry name" value="CHROMATE TRANSPORTER"/>
    <property type="match status" value="1"/>
</dbReference>
<keyword evidence="3" id="KW-1003">Cell membrane</keyword>
<evidence type="ECO:0000256" key="2">
    <source>
        <dbReference type="ARBA" id="ARBA00005262"/>
    </source>
</evidence>
<name>A0A9D1GPF8_9BACT</name>
<dbReference type="PANTHER" id="PTHR43663">
    <property type="entry name" value="CHROMATE TRANSPORT PROTEIN-RELATED"/>
    <property type="match status" value="1"/>
</dbReference>
<dbReference type="InterPro" id="IPR052518">
    <property type="entry name" value="CHR_Transporter"/>
</dbReference>
<proteinExistence type="inferred from homology"/>
<dbReference type="Proteomes" id="UP000886881">
    <property type="component" value="Unassembled WGS sequence"/>
</dbReference>
<sequence>MLFWQIFSTFFVIGLFNFGGGGAMLSLIQAQVVSIHGWLDEGAFTDIVAISQTTPGPIGINCATYVGFEVFHSAGYGMAAGIVGSFAATLAVVLPSFLVFFFIMKLFNRFHEAPAFTATMTVLKPSVAGLIAAAALVLIIDFSFGSNGPEIRVLTDNFPDWKSWLLFAAAFLLSYFNKIGPIQLILLSAVIGLLIY</sequence>
<evidence type="ECO:0000256" key="4">
    <source>
        <dbReference type="ARBA" id="ARBA00022692"/>
    </source>
</evidence>
<keyword evidence="4 7" id="KW-0812">Transmembrane</keyword>
<feature type="transmembrane region" description="Helical" evidence="7">
    <location>
        <begin position="125"/>
        <end position="144"/>
    </location>
</feature>
<reference evidence="8" key="1">
    <citation type="submission" date="2020-10" db="EMBL/GenBank/DDBJ databases">
        <authorList>
            <person name="Gilroy R."/>
        </authorList>
    </citation>
    <scope>NUCLEOTIDE SEQUENCE</scope>
    <source>
        <strain evidence="8">ChiHecec2B26-709</strain>
    </source>
</reference>
<dbReference type="GO" id="GO:0005886">
    <property type="term" value="C:plasma membrane"/>
    <property type="evidence" value="ECO:0007669"/>
    <property type="project" value="UniProtKB-SubCell"/>
</dbReference>
<evidence type="ECO:0000256" key="3">
    <source>
        <dbReference type="ARBA" id="ARBA00022475"/>
    </source>
</evidence>
<accession>A0A9D1GPF8</accession>
<dbReference type="AlphaFoldDB" id="A0A9D1GPF8"/>
<keyword evidence="6 7" id="KW-0472">Membrane</keyword>
<comment type="similarity">
    <text evidence="2">Belongs to the chromate ion transporter (CHR) (TC 2.A.51) family.</text>
</comment>
<evidence type="ECO:0000313" key="9">
    <source>
        <dbReference type="Proteomes" id="UP000886881"/>
    </source>
</evidence>
<reference evidence="8" key="2">
    <citation type="journal article" date="2021" name="PeerJ">
        <title>Extensive microbial diversity within the chicken gut microbiome revealed by metagenomics and culture.</title>
        <authorList>
            <person name="Gilroy R."/>
            <person name="Ravi A."/>
            <person name="Getino M."/>
            <person name="Pursley I."/>
            <person name="Horton D.L."/>
            <person name="Alikhan N.F."/>
            <person name="Baker D."/>
            <person name="Gharbi K."/>
            <person name="Hall N."/>
            <person name="Watson M."/>
            <person name="Adriaenssens E.M."/>
            <person name="Foster-Nyarko E."/>
            <person name="Jarju S."/>
            <person name="Secka A."/>
            <person name="Antonio M."/>
            <person name="Oren A."/>
            <person name="Chaudhuri R.R."/>
            <person name="La Ragione R."/>
            <person name="Hildebrand F."/>
            <person name="Pallen M.J."/>
        </authorList>
    </citation>
    <scope>NUCLEOTIDE SEQUENCE</scope>
    <source>
        <strain evidence="8">ChiHecec2B26-709</strain>
    </source>
</reference>
<comment type="caution">
    <text evidence="8">The sequence shown here is derived from an EMBL/GenBank/DDBJ whole genome shotgun (WGS) entry which is preliminary data.</text>
</comment>
<comment type="subcellular location">
    <subcellularLocation>
        <location evidence="1">Cell membrane</location>
        <topology evidence="1">Multi-pass membrane protein</topology>
    </subcellularLocation>
</comment>